<organism evidence="10 11">
    <name type="scientific">Exidia glandulosa HHB12029</name>
    <dbReference type="NCBI Taxonomy" id="1314781"/>
    <lineage>
        <taxon>Eukaryota</taxon>
        <taxon>Fungi</taxon>
        <taxon>Dikarya</taxon>
        <taxon>Basidiomycota</taxon>
        <taxon>Agaricomycotina</taxon>
        <taxon>Agaricomycetes</taxon>
        <taxon>Auriculariales</taxon>
        <taxon>Exidiaceae</taxon>
        <taxon>Exidia</taxon>
    </lineage>
</organism>
<gene>
    <name evidence="10" type="ORF">EXIGLDRAFT_730986</name>
</gene>
<dbReference type="InterPro" id="IPR015500">
    <property type="entry name" value="Peptidase_S8_subtilisin-rel"/>
</dbReference>
<dbReference type="InterPro" id="IPR010259">
    <property type="entry name" value="S8pro/Inhibitor_I9"/>
</dbReference>
<keyword evidence="2 5" id="KW-0645">Protease</keyword>
<evidence type="ECO:0000259" key="8">
    <source>
        <dbReference type="Pfam" id="PF00082"/>
    </source>
</evidence>
<accession>A0A165PZX2</accession>
<evidence type="ECO:0000256" key="6">
    <source>
        <dbReference type="RuleBase" id="RU003355"/>
    </source>
</evidence>
<feature type="domain" description="Peptidase S8/S53" evidence="8">
    <location>
        <begin position="146"/>
        <end position="377"/>
    </location>
</feature>
<dbReference type="InterPro" id="IPR034193">
    <property type="entry name" value="PCSK9_ProteinaseK-like"/>
</dbReference>
<dbReference type="Gene3D" id="3.30.70.80">
    <property type="entry name" value="Peptidase S8 propeptide/proteinase inhibitor I9"/>
    <property type="match status" value="1"/>
</dbReference>
<dbReference type="InParanoid" id="A0A165PZX2"/>
<evidence type="ECO:0000259" key="9">
    <source>
        <dbReference type="Pfam" id="PF05922"/>
    </source>
</evidence>
<evidence type="ECO:0000256" key="3">
    <source>
        <dbReference type="ARBA" id="ARBA00022801"/>
    </source>
</evidence>
<dbReference type="Gene3D" id="3.40.50.200">
    <property type="entry name" value="Peptidase S8/S53 domain"/>
    <property type="match status" value="1"/>
</dbReference>
<dbReference type="InterPro" id="IPR036852">
    <property type="entry name" value="Peptidase_S8/S53_dom_sf"/>
</dbReference>
<feature type="signal peptide" evidence="7">
    <location>
        <begin position="1"/>
        <end position="19"/>
    </location>
</feature>
<sequence length="398" mass="41268">MRLAISAILVLAAVPGIAAGGVSIQKAKGERVKNSYIITLKASANKETSVQMASAEPDSEVTHVRWNSEVFNGFAGVFSDEAIKKMAEDSSVMAIEEDCIVHISAHPNTTQKNAPWGMQRISQRSKTSNQNAAALDFSYKYDQRAGNGTDIYVIDTGINTSHDDFGGRAIWGMTFGGYAKKDGNGHGTHVAGTAIGTRFGVAKKARAYAVKVLADNGSGQLSDVISGITWAVSRSMSSGRPSVINLSLGRGTSQALDRAVNSAADQGVHVAVAAGNDNIDAGETSPARAAGAIAVGGTNISDYRAYFSNYGSAVALLAPAQNIVSTWIGSKTATKTLSGTSMASPHVAGLIAYYISMHGNATPSSIRSKLQSLATAGKLKNLPSGTKNLIANTGIGRG</sequence>
<name>A0A165PZX2_EXIGL</name>
<dbReference type="SUPFAM" id="SSF52743">
    <property type="entry name" value="Subtilisin-like"/>
    <property type="match status" value="1"/>
</dbReference>
<dbReference type="InterPro" id="IPR023828">
    <property type="entry name" value="Peptidase_S8_Ser-AS"/>
</dbReference>
<dbReference type="Pfam" id="PF05922">
    <property type="entry name" value="Inhibitor_I9"/>
    <property type="match status" value="1"/>
</dbReference>
<evidence type="ECO:0000313" key="11">
    <source>
        <dbReference type="Proteomes" id="UP000077266"/>
    </source>
</evidence>
<protein>
    <submittedName>
        <fullName evidence="10">Peptidase 1</fullName>
    </submittedName>
</protein>
<evidence type="ECO:0000256" key="2">
    <source>
        <dbReference type="ARBA" id="ARBA00022670"/>
    </source>
</evidence>
<evidence type="ECO:0000256" key="4">
    <source>
        <dbReference type="ARBA" id="ARBA00022825"/>
    </source>
</evidence>
<evidence type="ECO:0000313" key="10">
    <source>
        <dbReference type="EMBL" id="KZW02892.1"/>
    </source>
</evidence>
<dbReference type="PROSITE" id="PS00136">
    <property type="entry name" value="SUBTILASE_ASP"/>
    <property type="match status" value="1"/>
</dbReference>
<dbReference type="GO" id="GO:0006508">
    <property type="term" value="P:proteolysis"/>
    <property type="evidence" value="ECO:0007669"/>
    <property type="project" value="UniProtKB-KW"/>
</dbReference>
<dbReference type="PROSITE" id="PS00138">
    <property type="entry name" value="SUBTILASE_SER"/>
    <property type="match status" value="1"/>
</dbReference>
<evidence type="ECO:0000256" key="5">
    <source>
        <dbReference type="PROSITE-ProRule" id="PRU01240"/>
    </source>
</evidence>
<feature type="active site" description="Charge relay system" evidence="5">
    <location>
        <position position="341"/>
    </location>
</feature>
<dbReference type="GO" id="GO:0005615">
    <property type="term" value="C:extracellular space"/>
    <property type="evidence" value="ECO:0007669"/>
    <property type="project" value="TreeGrafter"/>
</dbReference>
<feature type="active site" description="Charge relay system" evidence="5">
    <location>
        <position position="186"/>
    </location>
</feature>
<dbReference type="GO" id="GO:0004252">
    <property type="term" value="F:serine-type endopeptidase activity"/>
    <property type="evidence" value="ECO:0007669"/>
    <property type="project" value="UniProtKB-UniRule"/>
</dbReference>
<proteinExistence type="inferred from homology"/>
<dbReference type="PRINTS" id="PR00723">
    <property type="entry name" value="SUBTILISIN"/>
</dbReference>
<dbReference type="InterPro" id="IPR000209">
    <property type="entry name" value="Peptidase_S8/S53_dom"/>
</dbReference>
<feature type="chain" id="PRO_5007864436" evidence="7">
    <location>
        <begin position="20"/>
        <end position="398"/>
    </location>
</feature>
<dbReference type="PANTHER" id="PTHR43806:SF11">
    <property type="entry name" value="CEREVISIN-RELATED"/>
    <property type="match status" value="1"/>
</dbReference>
<dbReference type="FunFam" id="3.40.50.200:FF:000007">
    <property type="entry name" value="Subtilisin-like serine protease"/>
    <property type="match status" value="1"/>
</dbReference>
<dbReference type="EMBL" id="KV425886">
    <property type="protein sequence ID" value="KZW02892.1"/>
    <property type="molecule type" value="Genomic_DNA"/>
</dbReference>
<dbReference type="AlphaFoldDB" id="A0A165PZX2"/>
<dbReference type="CDD" id="cd04077">
    <property type="entry name" value="Peptidases_S8_PCSK9_ProteinaseK_like"/>
    <property type="match status" value="1"/>
</dbReference>
<dbReference type="PROSITE" id="PS51892">
    <property type="entry name" value="SUBTILASE"/>
    <property type="match status" value="1"/>
</dbReference>
<comment type="similarity">
    <text evidence="1 5 6">Belongs to the peptidase S8 family.</text>
</comment>
<dbReference type="OrthoDB" id="19448at2759"/>
<dbReference type="Proteomes" id="UP000077266">
    <property type="component" value="Unassembled WGS sequence"/>
</dbReference>
<dbReference type="SUPFAM" id="SSF54897">
    <property type="entry name" value="Protease propeptides/inhibitors"/>
    <property type="match status" value="1"/>
</dbReference>
<dbReference type="PANTHER" id="PTHR43806">
    <property type="entry name" value="PEPTIDASE S8"/>
    <property type="match status" value="1"/>
</dbReference>
<dbReference type="InterPro" id="IPR037045">
    <property type="entry name" value="S8pro/Inhibitor_I9_sf"/>
</dbReference>
<keyword evidence="3 5" id="KW-0378">Hydrolase</keyword>
<keyword evidence="7" id="KW-0732">Signal</keyword>
<dbReference type="STRING" id="1314781.A0A165PZX2"/>
<dbReference type="Pfam" id="PF00082">
    <property type="entry name" value="Peptidase_S8"/>
    <property type="match status" value="1"/>
</dbReference>
<reference evidence="10 11" key="1">
    <citation type="journal article" date="2016" name="Mol. Biol. Evol.">
        <title>Comparative Genomics of Early-Diverging Mushroom-Forming Fungi Provides Insights into the Origins of Lignocellulose Decay Capabilities.</title>
        <authorList>
            <person name="Nagy L.G."/>
            <person name="Riley R."/>
            <person name="Tritt A."/>
            <person name="Adam C."/>
            <person name="Daum C."/>
            <person name="Floudas D."/>
            <person name="Sun H."/>
            <person name="Yadav J.S."/>
            <person name="Pangilinan J."/>
            <person name="Larsson K.H."/>
            <person name="Matsuura K."/>
            <person name="Barry K."/>
            <person name="Labutti K."/>
            <person name="Kuo R."/>
            <person name="Ohm R.A."/>
            <person name="Bhattacharya S.S."/>
            <person name="Shirouzu T."/>
            <person name="Yoshinaga Y."/>
            <person name="Martin F.M."/>
            <person name="Grigoriev I.V."/>
            <person name="Hibbett D.S."/>
        </authorList>
    </citation>
    <scope>NUCLEOTIDE SEQUENCE [LARGE SCALE GENOMIC DNA]</scope>
    <source>
        <strain evidence="10 11">HHB12029</strain>
    </source>
</reference>
<feature type="domain" description="Inhibitor I9" evidence="9">
    <location>
        <begin position="35"/>
        <end position="103"/>
    </location>
</feature>
<evidence type="ECO:0000256" key="7">
    <source>
        <dbReference type="SAM" id="SignalP"/>
    </source>
</evidence>
<keyword evidence="11" id="KW-1185">Reference proteome</keyword>
<evidence type="ECO:0000256" key="1">
    <source>
        <dbReference type="ARBA" id="ARBA00011073"/>
    </source>
</evidence>
<dbReference type="InterPro" id="IPR050131">
    <property type="entry name" value="Peptidase_S8_subtilisin-like"/>
</dbReference>
<keyword evidence="4 5" id="KW-0720">Serine protease</keyword>
<feature type="active site" description="Charge relay system" evidence="5">
    <location>
        <position position="155"/>
    </location>
</feature>
<dbReference type="InterPro" id="IPR023827">
    <property type="entry name" value="Peptidase_S8_Asp-AS"/>
</dbReference>